<proteinExistence type="predicted"/>
<evidence type="ECO:0000313" key="2">
    <source>
        <dbReference type="Proteomes" id="UP001375370"/>
    </source>
</evidence>
<dbReference type="RefSeq" id="WP_338738372.1">
    <property type="nucleotide sequence ID" value="NZ_CP146612.1"/>
</dbReference>
<name>A0ABZ2J4J6_9CHLR</name>
<protein>
    <submittedName>
        <fullName evidence="1">Uncharacterized protein</fullName>
    </submittedName>
</protein>
<organism evidence="1 2">
    <name type="scientific">Candidatus Dehalogenimonas loeffleri</name>
    <dbReference type="NCBI Taxonomy" id="3127115"/>
    <lineage>
        <taxon>Bacteria</taxon>
        <taxon>Bacillati</taxon>
        <taxon>Chloroflexota</taxon>
        <taxon>Dehalococcoidia</taxon>
        <taxon>Dehalococcoidales</taxon>
        <taxon>Dehalococcoidaceae</taxon>
        <taxon>Dehalogenimonas</taxon>
    </lineage>
</organism>
<dbReference type="Proteomes" id="UP001375370">
    <property type="component" value="Chromosome"/>
</dbReference>
<sequence length="72" mass="8216">MRRGCISLGNIKCDACGRDINYPERYLIVDEKDGEEVASNGDQIRYCVDCALAKGYAHYRQDKNDRVLTFLP</sequence>
<reference evidence="1 2" key="1">
    <citation type="submission" date="2024-03" db="EMBL/GenBank/DDBJ databases">
        <title>A Dehalogenimonas Isolated from Estuarine Sediments Dihaloeliminates Chlorinated Alkanes.</title>
        <authorList>
            <person name="Yang Y."/>
            <person name="Wang H."/>
        </authorList>
    </citation>
    <scope>NUCLEOTIDE SEQUENCE [LARGE SCALE GENOMIC DNA]</scope>
    <source>
        <strain evidence="1 2">W</strain>
    </source>
</reference>
<gene>
    <name evidence="1" type="ORF">V8247_02305</name>
</gene>
<accession>A0ABZ2J4J6</accession>
<keyword evidence="2" id="KW-1185">Reference proteome</keyword>
<evidence type="ECO:0000313" key="1">
    <source>
        <dbReference type="EMBL" id="WWX25824.1"/>
    </source>
</evidence>
<dbReference type="EMBL" id="CP146612">
    <property type="protein sequence ID" value="WWX25824.1"/>
    <property type="molecule type" value="Genomic_DNA"/>
</dbReference>